<gene>
    <name evidence="2" type="ORF">ALC62_07741</name>
</gene>
<evidence type="ECO:0000313" key="3">
    <source>
        <dbReference type="Proteomes" id="UP000078542"/>
    </source>
</evidence>
<feature type="compositionally biased region" description="Basic residues" evidence="1">
    <location>
        <begin position="1"/>
        <end position="13"/>
    </location>
</feature>
<dbReference type="Proteomes" id="UP000078542">
    <property type="component" value="Unassembled WGS sequence"/>
</dbReference>
<sequence>MRMQIPKRGRNHPGRGQCMHLDRASESSDNTLVAISNHVCMINTSDVHVWRTIASQRQPQLFVIPKV</sequence>
<reference evidence="2 3" key="1">
    <citation type="submission" date="2016-03" db="EMBL/GenBank/DDBJ databases">
        <title>Cyphomyrmex costatus WGS genome.</title>
        <authorList>
            <person name="Nygaard S."/>
            <person name="Hu H."/>
            <person name="Boomsma J."/>
            <person name="Zhang G."/>
        </authorList>
    </citation>
    <scope>NUCLEOTIDE SEQUENCE [LARGE SCALE GENOMIC DNA]</scope>
    <source>
        <strain evidence="2">MS0001</strain>
        <tissue evidence="2">Whole body</tissue>
    </source>
</reference>
<dbReference type="AlphaFoldDB" id="A0A195CN99"/>
<evidence type="ECO:0000313" key="2">
    <source>
        <dbReference type="EMBL" id="KYN01559.1"/>
    </source>
</evidence>
<accession>A0A195CN99</accession>
<protein>
    <submittedName>
        <fullName evidence="2">Uncharacterized protein</fullName>
    </submittedName>
</protein>
<dbReference type="EMBL" id="KQ977600">
    <property type="protein sequence ID" value="KYN01559.1"/>
    <property type="molecule type" value="Genomic_DNA"/>
</dbReference>
<keyword evidence="3" id="KW-1185">Reference proteome</keyword>
<proteinExistence type="predicted"/>
<name>A0A195CN99_9HYME</name>
<organism evidence="2 3">
    <name type="scientific">Cyphomyrmex costatus</name>
    <dbReference type="NCBI Taxonomy" id="456900"/>
    <lineage>
        <taxon>Eukaryota</taxon>
        <taxon>Metazoa</taxon>
        <taxon>Ecdysozoa</taxon>
        <taxon>Arthropoda</taxon>
        <taxon>Hexapoda</taxon>
        <taxon>Insecta</taxon>
        <taxon>Pterygota</taxon>
        <taxon>Neoptera</taxon>
        <taxon>Endopterygota</taxon>
        <taxon>Hymenoptera</taxon>
        <taxon>Apocrita</taxon>
        <taxon>Aculeata</taxon>
        <taxon>Formicoidea</taxon>
        <taxon>Formicidae</taxon>
        <taxon>Myrmicinae</taxon>
        <taxon>Cyphomyrmex</taxon>
    </lineage>
</organism>
<feature type="region of interest" description="Disordered" evidence="1">
    <location>
        <begin position="1"/>
        <end position="21"/>
    </location>
</feature>
<evidence type="ECO:0000256" key="1">
    <source>
        <dbReference type="SAM" id="MobiDB-lite"/>
    </source>
</evidence>